<organism evidence="1 3">
    <name type="scientific">Mycolicibacterium obuense</name>
    <dbReference type="NCBI Taxonomy" id="1807"/>
    <lineage>
        <taxon>Bacteria</taxon>
        <taxon>Bacillati</taxon>
        <taxon>Actinomycetota</taxon>
        <taxon>Actinomycetes</taxon>
        <taxon>Mycobacteriales</taxon>
        <taxon>Mycobacteriaceae</taxon>
        <taxon>Mycolicibacterium</taxon>
    </lineage>
</organism>
<name>A0A0J6WCI4_9MYCO</name>
<proteinExistence type="predicted"/>
<accession>A0A0J6WCI4</accession>
<protein>
    <submittedName>
        <fullName evidence="1">Uncharacterized protein</fullName>
    </submittedName>
</protein>
<reference evidence="2 4" key="2">
    <citation type="submission" date="2019-01" db="EMBL/GenBank/DDBJ databases">
        <title>High-quality-draft genome sequences of five non-tuberculosis mycobacteriaceae isolated from a nosocomial environment.</title>
        <authorList>
            <person name="Tiago I."/>
            <person name="Alarico S."/>
            <person name="Pereira S.G."/>
            <person name="Coelho C."/>
            <person name="Maranha A."/>
            <person name="Empadinhas N."/>
        </authorList>
    </citation>
    <scope>NUCLEOTIDE SEQUENCE [LARGE SCALE GENOMIC DNA]</scope>
    <source>
        <strain evidence="2 4">22DIII</strain>
    </source>
</reference>
<dbReference type="PATRIC" id="fig|1807.14.peg.1239"/>
<dbReference type="EMBL" id="JYNU01000007">
    <property type="protein sequence ID" value="KMO79427.1"/>
    <property type="molecule type" value="Genomic_DNA"/>
</dbReference>
<gene>
    <name evidence="2" type="ORF">EUA04_24275</name>
    <name evidence="1" type="ORF">MOBUDSM44075_01227</name>
</gene>
<dbReference type="Proteomes" id="UP000036313">
    <property type="component" value="Unassembled WGS sequence"/>
</dbReference>
<dbReference type="AlphaFoldDB" id="A0A0J6WCI4"/>
<dbReference type="EMBL" id="SDLP01000010">
    <property type="protein sequence ID" value="TDL03769.1"/>
    <property type="molecule type" value="Genomic_DNA"/>
</dbReference>
<evidence type="ECO:0000313" key="1">
    <source>
        <dbReference type="EMBL" id="KMO79427.1"/>
    </source>
</evidence>
<dbReference type="RefSeq" id="WP_048422513.1">
    <property type="nucleotide sequence ID" value="NZ_JYNU01000007.1"/>
</dbReference>
<sequence>MDIPVSGGIATYRGKQYPIAFTGEDWIALRADGGPEFPDAIDAGESRFEPGHYRPWVKVPRSSIEKMLYRKVTGFLSGHAVSLVSRFHDGQIGVTYIGPPAVADELGLDGDQYMGWTGHYKPEDFDSIEIEEMPYA</sequence>
<dbReference type="Proteomes" id="UP000294952">
    <property type="component" value="Unassembled WGS sequence"/>
</dbReference>
<reference evidence="1 3" key="1">
    <citation type="journal article" date="2015" name="Genome Biol. Evol.">
        <title>Characterization of Three Mycobacterium spp. with Potential Use in Bioremediation by Genome Sequencing and Comparative Genomics.</title>
        <authorList>
            <person name="Das S."/>
            <person name="Pettersson B.M."/>
            <person name="Behra P.R."/>
            <person name="Ramesh M."/>
            <person name="Dasgupta S."/>
            <person name="Bhattacharya A."/>
            <person name="Kirsebom L.A."/>
        </authorList>
    </citation>
    <scope>NUCLEOTIDE SEQUENCE [LARGE SCALE GENOMIC DNA]</scope>
    <source>
        <strain evidence="1 3">DSM 44075</strain>
    </source>
</reference>
<evidence type="ECO:0000313" key="4">
    <source>
        <dbReference type="Proteomes" id="UP000294952"/>
    </source>
</evidence>
<evidence type="ECO:0000313" key="3">
    <source>
        <dbReference type="Proteomes" id="UP000036313"/>
    </source>
</evidence>
<comment type="caution">
    <text evidence="1">The sequence shown here is derived from an EMBL/GenBank/DDBJ whole genome shotgun (WGS) entry which is preliminary data.</text>
</comment>
<evidence type="ECO:0000313" key="2">
    <source>
        <dbReference type="EMBL" id="TDL03769.1"/>
    </source>
</evidence>